<reference evidence="2" key="1">
    <citation type="submission" date="2018-01" db="EMBL/GenBank/DDBJ databases">
        <title>An insight into the sialome of Amazonian anophelines.</title>
        <authorList>
            <person name="Ribeiro J.M."/>
            <person name="Scarpassa V."/>
            <person name="Calvo E."/>
        </authorList>
    </citation>
    <scope>NUCLEOTIDE SEQUENCE</scope>
    <source>
        <tissue evidence="2">Salivary glands</tissue>
    </source>
</reference>
<feature type="compositionally biased region" description="Basic and acidic residues" evidence="1">
    <location>
        <begin position="739"/>
        <end position="764"/>
    </location>
</feature>
<dbReference type="InterPro" id="IPR011011">
    <property type="entry name" value="Znf_FYVE_PHD"/>
</dbReference>
<dbReference type="SUPFAM" id="SSF57903">
    <property type="entry name" value="FYVE/PHD zinc finger"/>
    <property type="match status" value="1"/>
</dbReference>
<feature type="compositionally biased region" description="Low complexity" evidence="1">
    <location>
        <begin position="850"/>
        <end position="871"/>
    </location>
</feature>
<name>A0A2M3ZFE4_9DIPT</name>
<evidence type="ECO:0000256" key="1">
    <source>
        <dbReference type="SAM" id="MobiDB-lite"/>
    </source>
</evidence>
<sequence>MIIELSKFNDKLRRYRLLLEKLTADQPDYQRRRERLSKLSQRRRASRKPDVAATECYMCNANIELERPDSFATCRGCERLVCRGENCCQWVESIGIWECGGCQSNRVIQQKAGEWLLNQLTARLKQPGPVELKEGNLLGLGIDSDADTRSTVSVGSSSVSVNQRIKVREFIEELLSTMLHGSLDDVSVGQLMKNESYLPLWEGQQQHHSPSDQHFELKQLVQKILEEIGKLPELLNHSGLPLRPEEHLPYFDPKKYEQLLATAVLNKVVDDYRNPKNFINVSTGDVADKRDINYNKLPAGGAAVAASERSLLNEGSLRQMSVATNSVAARDPSSRPVPDDDEDEDEYPAAGERRLSDTDESYLSDYIQRHKVPLPDLSDTTGSGSGAEDDDLQSLKSNATDGTWEENWLFRKRQLKTTESSIAMLVPSPTEEVKALIGDKNADEISDLSEAGSDCEAGYESDGKGHDSSPAGPSKESTSEAISSSSKANDDSLDEQLPPDSLVSVNSLPGNEALLSEAKNSQLLGERSAGQAPAGGGEAFSLMDDLISIGPAMVVGEEKVETKNTALTNPFLDEPFEPNNNVITDDVKLLQRTSNEQATNDLRSSLLEPTVNGSCNRKEIPIDRAQIESAPEPSSQLIMSNGGGASTNGHHVAIDEHQQQQQQQVKEKELEPLDREETLIPGSIAEREHLKWRNAKPIANNPYSPDALQRRLSEKSRPTSMIEIDRLVRKEATPNGDDGMMRIGDDDPSCEPRTDAAIDQERSSKVCASSEQKKIGREYYINDPERLRAGGGGSVKQTLGSPRTHAHHQQSHSTDDEKVSHPSSPYHHYHVPANSYIMDRFLNNERDLVTGRSTTTSGRPSPVGRSPSLRSNRSHPLNEPQLQAGHRAASVDLGYQTKTPSTAGSESAVDIPSHILAQFEQETLHSDYKRDSFRARHATTRQFVLNPIFDESTTGQSGDGQPAAAVEIAQNSTFPRKSSRKASRVAPVSEKETGTTRSGPVVETVFTDLCTLRRSASVKSRIEQFSAFSAIRRSESHRTGLSK</sequence>
<feature type="region of interest" description="Disordered" evidence="1">
    <location>
        <begin position="970"/>
        <end position="1000"/>
    </location>
</feature>
<feature type="region of interest" description="Disordered" evidence="1">
    <location>
        <begin position="322"/>
        <end position="400"/>
    </location>
</feature>
<dbReference type="AlphaFoldDB" id="A0A2M3ZFE4"/>
<feature type="region of interest" description="Disordered" evidence="1">
    <location>
        <begin position="628"/>
        <end position="650"/>
    </location>
</feature>
<accession>A0A2M3ZFE4</accession>
<dbReference type="Gene3D" id="3.30.40.10">
    <property type="entry name" value="Zinc/RING finger domain, C3HC4 (zinc finger)"/>
    <property type="match status" value="1"/>
</dbReference>
<proteinExistence type="predicted"/>
<dbReference type="EMBL" id="GGFM01006523">
    <property type="protein sequence ID" value="MBW27274.1"/>
    <property type="molecule type" value="Transcribed_RNA"/>
</dbReference>
<protein>
    <submittedName>
        <fullName evidence="2">Uncharacterized protein</fullName>
    </submittedName>
</protein>
<feature type="compositionally biased region" description="Basic and acidic residues" evidence="1">
    <location>
        <begin position="708"/>
        <end position="732"/>
    </location>
</feature>
<feature type="region of interest" description="Disordered" evidence="1">
    <location>
        <begin position="444"/>
        <end position="536"/>
    </location>
</feature>
<feature type="region of interest" description="Disordered" evidence="1">
    <location>
        <begin position="850"/>
        <end position="882"/>
    </location>
</feature>
<evidence type="ECO:0000313" key="2">
    <source>
        <dbReference type="EMBL" id="MBW27274.1"/>
    </source>
</evidence>
<organism evidence="2">
    <name type="scientific">Anopheles braziliensis</name>
    <dbReference type="NCBI Taxonomy" id="58242"/>
    <lineage>
        <taxon>Eukaryota</taxon>
        <taxon>Metazoa</taxon>
        <taxon>Ecdysozoa</taxon>
        <taxon>Arthropoda</taxon>
        <taxon>Hexapoda</taxon>
        <taxon>Insecta</taxon>
        <taxon>Pterygota</taxon>
        <taxon>Neoptera</taxon>
        <taxon>Endopterygota</taxon>
        <taxon>Diptera</taxon>
        <taxon>Nematocera</taxon>
        <taxon>Culicoidea</taxon>
        <taxon>Culicidae</taxon>
        <taxon>Anophelinae</taxon>
        <taxon>Anopheles</taxon>
    </lineage>
</organism>
<feature type="compositionally biased region" description="Low complexity" evidence="1">
    <location>
        <begin position="474"/>
        <end position="487"/>
    </location>
</feature>
<dbReference type="InterPro" id="IPR013083">
    <property type="entry name" value="Znf_RING/FYVE/PHD"/>
</dbReference>
<feature type="region of interest" description="Disordered" evidence="1">
    <location>
        <begin position="697"/>
        <end position="830"/>
    </location>
</feature>